<accession>D6TRR7</accession>
<comment type="caution">
    <text evidence="1">The sequence shown here is derived from an EMBL/GenBank/DDBJ whole genome shotgun (WGS) entry which is preliminary data.</text>
</comment>
<reference evidence="1 2" key="1">
    <citation type="journal article" date="2011" name="Stand. Genomic Sci.">
        <title>Non-contiguous finished genome sequence and contextual data of the filamentous soil bacterium Ktedonobacter racemifer type strain (SOSP1-21).</title>
        <authorList>
            <person name="Chang Y.J."/>
            <person name="Land M."/>
            <person name="Hauser L."/>
            <person name="Chertkov O."/>
            <person name="Del Rio T.G."/>
            <person name="Nolan M."/>
            <person name="Copeland A."/>
            <person name="Tice H."/>
            <person name="Cheng J.F."/>
            <person name="Lucas S."/>
            <person name="Han C."/>
            <person name="Goodwin L."/>
            <person name="Pitluck S."/>
            <person name="Ivanova N."/>
            <person name="Ovchinikova G."/>
            <person name="Pati A."/>
            <person name="Chen A."/>
            <person name="Palaniappan K."/>
            <person name="Mavromatis K."/>
            <person name="Liolios K."/>
            <person name="Brettin T."/>
            <person name="Fiebig A."/>
            <person name="Rohde M."/>
            <person name="Abt B."/>
            <person name="Goker M."/>
            <person name="Detter J.C."/>
            <person name="Woyke T."/>
            <person name="Bristow J."/>
            <person name="Eisen J.A."/>
            <person name="Markowitz V."/>
            <person name="Hugenholtz P."/>
            <person name="Kyrpides N.C."/>
            <person name="Klenk H.P."/>
            <person name="Lapidus A."/>
        </authorList>
    </citation>
    <scope>NUCLEOTIDE SEQUENCE [LARGE SCALE GENOMIC DNA]</scope>
    <source>
        <strain evidence="2">DSM 44963</strain>
    </source>
</reference>
<sequence length="69" mass="7681">MFKYPNSSRLRRSPGRWSDVCWQPAAASTHHLSLTHNFSGEGGVLLAGKSPSQLGPYKEDRTRIIRGRG</sequence>
<dbReference type="InParanoid" id="D6TRR7"/>
<keyword evidence="2" id="KW-1185">Reference proteome</keyword>
<dbReference type="AlphaFoldDB" id="D6TRR7"/>
<evidence type="ECO:0000313" key="1">
    <source>
        <dbReference type="EMBL" id="EFH86019.1"/>
    </source>
</evidence>
<organism evidence="1 2">
    <name type="scientific">Ktedonobacter racemifer DSM 44963</name>
    <dbReference type="NCBI Taxonomy" id="485913"/>
    <lineage>
        <taxon>Bacteria</taxon>
        <taxon>Bacillati</taxon>
        <taxon>Chloroflexota</taxon>
        <taxon>Ktedonobacteria</taxon>
        <taxon>Ktedonobacterales</taxon>
        <taxon>Ktedonobacteraceae</taxon>
        <taxon>Ktedonobacter</taxon>
    </lineage>
</organism>
<dbReference type="EMBL" id="ADVG01000002">
    <property type="protein sequence ID" value="EFH86019.1"/>
    <property type="molecule type" value="Genomic_DNA"/>
</dbReference>
<name>D6TRR7_KTERA</name>
<dbReference type="Proteomes" id="UP000004508">
    <property type="component" value="Unassembled WGS sequence"/>
</dbReference>
<gene>
    <name evidence="1" type="ORF">Krac_7285</name>
</gene>
<evidence type="ECO:0000313" key="2">
    <source>
        <dbReference type="Proteomes" id="UP000004508"/>
    </source>
</evidence>
<protein>
    <submittedName>
        <fullName evidence="1">Uncharacterized protein</fullName>
    </submittedName>
</protein>
<proteinExistence type="predicted"/>